<name>R9H275_9SPHI</name>
<proteinExistence type="predicted"/>
<reference evidence="1 2" key="1">
    <citation type="journal article" date="2013" name="Genome Announc.">
        <title>Draft Genome Sequence of Arcticibacter svalbardensis Strain MN12-7T, a Member of the Family Sphingobacteriaceae Isolated from an Arctic Soil Sample.</title>
        <authorList>
            <person name="Shivaji S."/>
            <person name="Ara S."/>
            <person name="Prasad S."/>
            <person name="Manasa B.P."/>
            <person name="Begum Z."/>
            <person name="Singh A."/>
            <person name="Kumar Pinnaka A."/>
        </authorList>
    </citation>
    <scope>NUCLEOTIDE SEQUENCE [LARGE SCALE GENOMIC DNA]</scope>
    <source>
        <strain evidence="1 2">MN12-7</strain>
    </source>
</reference>
<dbReference type="EMBL" id="AQPN01000058">
    <property type="protein sequence ID" value="EOR95309.1"/>
    <property type="molecule type" value="Genomic_DNA"/>
</dbReference>
<organism evidence="1 2">
    <name type="scientific">Arcticibacter svalbardensis MN12-7</name>
    <dbReference type="NCBI Taxonomy" id="1150600"/>
    <lineage>
        <taxon>Bacteria</taxon>
        <taxon>Pseudomonadati</taxon>
        <taxon>Bacteroidota</taxon>
        <taxon>Sphingobacteriia</taxon>
        <taxon>Sphingobacteriales</taxon>
        <taxon>Sphingobacteriaceae</taxon>
        <taxon>Arcticibacter</taxon>
    </lineage>
</organism>
<evidence type="ECO:0000313" key="2">
    <source>
        <dbReference type="Proteomes" id="UP000014174"/>
    </source>
</evidence>
<keyword evidence="2" id="KW-1185">Reference proteome</keyword>
<sequence>MIDSLIKPKSIKSLKVEKEGGGAAIYGYRAGNGIVVIEIQRRYWKSEFPKLKPYLKNL</sequence>
<gene>
    <name evidence="1" type="ORF">ADIARSV_1540</name>
</gene>
<dbReference type="Proteomes" id="UP000014174">
    <property type="component" value="Unassembled WGS sequence"/>
</dbReference>
<accession>R9H275</accession>
<protein>
    <submittedName>
        <fullName evidence="1">Uncharacterized protein</fullName>
    </submittedName>
</protein>
<evidence type="ECO:0000313" key="1">
    <source>
        <dbReference type="EMBL" id="EOR95309.1"/>
    </source>
</evidence>
<dbReference type="AlphaFoldDB" id="R9H275"/>
<comment type="caution">
    <text evidence="1">The sequence shown here is derived from an EMBL/GenBank/DDBJ whole genome shotgun (WGS) entry which is preliminary data.</text>
</comment>